<evidence type="ECO:0000313" key="3">
    <source>
        <dbReference type="Proteomes" id="UP000234681"/>
    </source>
</evidence>
<dbReference type="EMBL" id="CH473959">
    <property type="protein sequence ID" value="EDM15267.1"/>
    <property type="molecule type" value="Genomic_DNA"/>
</dbReference>
<dbReference type="AlphaFoldDB" id="A6IEI0"/>
<dbReference type="Proteomes" id="UP000234681">
    <property type="component" value="Chromosome 4"/>
</dbReference>
<sequence length="46" mass="5065">AYCRTGAEPGSAPRLATPRSTTSTTQHRPYKRAPECVNRESQSRST</sequence>
<gene>
    <name evidence="2" type="ORF">rCG_28008</name>
</gene>
<evidence type="ECO:0000313" key="2">
    <source>
        <dbReference type="EMBL" id="EDM15267.1"/>
    </source>
</evidence>
<feature type="compositionally biased region" description="Polar residues" evidence="1">
    <location>
        <begin position="18"/>
        <end position="27"/>
    </location>
</feature>
<organism evidence="2 3">
    <name type="scientific">Rattus norvegicus</name>
    <name type="common">Rat</name>
    <dbReference type="NCBI Taxonomy" id="10116"/>
    <lineage>
        <taxon>Eukaryota</taxon>
        <taxon>Metazoa</taxon>
        <taxon>Chordata</taxon>
        <taxon>Craniata</taxon>
        <taxon>Vertebrata</taxon>
        <taxon>Euteleostomi</taxon>
        <taxon>Mammalia</taxon>
        <taxon>Eutheria</taxon>
        <taxon>Euarchontoglires</taxon>
        <taxon>Glires</taxon>
        <taxon>Rodentia</taxon>
        <taxon>Myomorpha</taxon>
        <taxon>Muroidea</taxon>
        <taxon>Muridae</taxon>
        <taxon>Murinae</taxon>
        <taxon>Rattus</taxon>
    </lineage>
</organism>
<proteinExistence type="predicted"/>
<reference evidence="3" key="1">
    <citation type="submission" date="2005-09" db="EMBL/GenBank/DDBJ databases">
        <authorList>
            <person name="Mural R.J."/>
            <person name="Li P.W."/>
            <person name="Adams M.D."/>
            <person name="Amanatides P.G."/>
            <person name="Baden-Tillson H."/>
            <person name="Barnstead M."/>
            <person name="Chin S.H."/>
            <person name="Dew I."/>
            <person name="Evans C.A."/>
            <person name="Ferriera S."/>
            <person name="Flanigan M."/>
            <person name="Fosler C."/>
            <person name="Glodek A."/>
            <person name="Gu Z."/>
            <person name="Holt R.A."/>
            <person name="Jennings D."/>
            <person name="Kraft C.L."/>
            <person name="Lu F."/>
            <person name="Nguyen T."/>
            <person name="Nusskern D.R."/>
            <person name="Pfannkoch C.M."/>
            <person name="Sitter C."/>
            <person name="Sutton G.G."/>
            <person name="Venter J.C."/>
            <person name="Wang Z."/>
            <person name="Woodage T."/>
            <person name="Zheng X.H."/>
            <person name="Zhong F."/>
        </authorList>
    </citation>
    <scope>NUCLEOTIDE SEQUENCE [LARGE SCALE GENOMIC DNA]</scope>
    <source>
        <strain>BN</strain>
        <strain evidence="3">Sprague-Dawley</strain>
    </source>
</reference>
<accession>A6IEI0</accession>
<name>A6IEI0_RAT</name>
<protein>
    <submittedName>
        <fullName evidence="2">RCG28008</fullName>
    </submittedName>
</protein>
<feature type="region of interest" description="Disordered" evidence="1">
    <location>
        <begin position="1"/>
        <end position="46"/>
    </location>
</feature>
<feature type="non-terminal residue" evidence="2">
    <location>
        <position position="46"/>
    </location>
</feature>
<feature type="compositionally biased region" description="Basic and acidic residues" evidence="1">
    <location>
        <begin position="32"/>
        <end position="46"/>
    </location>
</feature>
<evidence type="ECO:0000256" key="1">
    <source>
        <dbReference type="SAM" id="MobiDB-lite"/>
    </source>
</evidence>
<feature type="non-terminal residue" evidence="2">
    <location>
        <position position="1"/>
    </location>
</feature>